<organism evidence="2 3">
    <name type="scientific">Flectobacillus longus</name>
    <dbReference type="NCBI Taxonomy" id="2984207"/>
    <lineage>
        <taxon>Bacteria</taxon>
        <taxon>Pseudomonadati</taxon>
        <taxon>Bacteroidota</taxon>
        <taxon>Cytophagia</taxon>
        <taxon>Cytophagales</taxon>
        <taxon>Flectobacillaceae</taxon>
        <taxon>Flectobacillus</taxon>
    </lineage>
</organism>
<dbReference type="EMBL" id="JASHID010000005">
    <property type="protein sequence ID" value="MDI9864426.1"/>
    <property type="molecule type" value="Genomic_DNA"/>
</dbReference>
<name>A0ABT6YLG0_9BACT</name>
<protein>
    <recommendedName>
        <fullName evidence="4">Porin</fullName>
    </recommendedName>
</protein>
<dbReference type="InterPro" id="IPR025631">
    <property type="entry name" value="Porin_10"/>
</dbReference>
<evidence type="ECO:0000313" key="3">
    <source>
        <dbReference type="Proteomes" id="UP001236569"/>
    </source>
</evidence>
<sequence>MKTSQYLILVLGLLISSSIFSQTTTSNTFSTAGLGNNNGFPQAQTQQKKTNQKGGLDDSTKIIYGPTSSRYFLEEDVFNNRKKLYTIDTLLKGFHNYSPILQRNNTQVDLGLLGTASRPLFYQAPDQLGTKIGYDAYSFYAIEPKDVKYYNTRSPFSDIYYVTAGKGQDILDFDFNRNIDSLWNVGLTLHRITSTKPLVGGTTTTGSTPNAIGHWEFMLHSNYQSKNKKYTIMGYLNRFDHNIIDEGGVARNGVSYDSLLLYDDNNAILTSANSRDTWNNVHVYHEYAGYKAFQIFQTLDYESREVQFLDKVYSTGLTNKFYASSYLKSPASTDTLYNGFSSSTFQHKSGIKGFYKGFNYRLHFRQRILNYTNLLNNDKLSRSENFVGVWLNQYLKDSTRFFAEGEYHVGSGYRLNAELRGKWLNFGGTFFRNVPTLAQQYMYNSSYRWLNDTVSQANQLKNLQVLSFYANGTIKIKNFIFSPFASFQTIDNYIYFDQKAVVKQSTGSPIAVFRAGGTVGFQSGKFTNINNIYWAYTKSSDLIRMPAITINSRLALDILYAKVLYIQAGLELYYKSGYYGDAYMPATQQFYLQDNQYLNGNFQADIFADMRINRVRVFFKLSHANHRLLGSNGYYIAPGYAGMGRTFGFGVRWLLFD</sequence>
<evidence type="ECO:0000256" key="1">
    <source>
        <dbReference type="SAM" id="SignalP"/>
    </source>
</evidence>
<keyword evidence="3" id="KW-1185">Reference proteome</keyword>
<reference evidence="2 3" key="1">
    <citation type="submission" date="2023-05" db="EMBL/GenBank/DDBJ databases">
        <title>Novel species of genus Flectobacillus isolated from stream in China.</title>
        <authorList>
            <person name="Lu H."/>
        </authorList>
    </citation>
    <scope>NUCLEOTIDE SEQUENCE [LARGE SCALE GENOMIC DNA]</scope>
    <source>
        <strain evidence="2 3">DC10W</strain>
    </source>
</reference>
<feature type="chain" id="PRO_5045448276" description="Porin" evidence="1">
    <location>
        <begin position="22"/>
        <end position="657"/>
    </location>
</feature>
<dbReference type="Pfam" id="PF14121">
    <property type="entry name" value="Porin_10"/>
    <property type="match status" value="1"/>
</dbReference>
<dbReference type="RefSeq" id="WP_283369622.1">
    <property type="nucleotide sequence ID" value="NZ_JASHID010000005.1"/>
</dbReference>
<accession>A0ABT6YLG0</accession>
<evidence type="ECO:0008006" key="4">
    <source>
        <dbReference type="Google" id="ProtNLM"/>
    </source>
</evidence>
<evidence type="ECO:0000313" key="2">
    <source>
        <dbReference type="EMBL" id="MDI9864426.1"/>
    </source>
</evidence>
<gene>
    <name evidence="2" type="ORF">QM480_08815</name>
</gene>
<keyword evidence="1" id="KW-0732">Signal</keyword>
<comment type="caution">
    <text evidence="2">The sequence shown here is derived from an EMBL/GenBank/DDBJ whole genome shotgun (WGS) entry which is preliminary data.</text>
</comment>
<proteinExistence type="predicted"/>
<feature type="signal peptide" evidence="1">
    <location>
        <begin position="1"/>
        <end position="21"/>
    </location>
</feature>
<dbReference type="Proteomes" id="UP001236569">
    <property type="component" value="Unassembled WGS sequence"/>
</dbReference>